<feature type="compositionally biased region" description="Polar residues" evidence="1">
    <location>
        <begin position="359"/>
        <end position="374"/>
    </location>
</feature>
<protein>
    <submittedName>
        <fullName evidence="2">Uncharacterized protein</fullName>
    </submittedName>
</protein>
<comment type="caution">
    <text evidence="2">The sequence shown here is derived from an EMBL/GenBank/DDBJ whole genome shotgun (WGS) entry which is preliminary data.</text>
</comment>
<reference evidence="2 3" key="1">
    <citation type="submission" date="2019-03" db="EMBL/GenBank/DDBJ databases">
        <title>An improved genome assembly of the fluke Schistosoma japonicum.</title>
        <authorList>
            <person name="Hu W."/>
            <person name="Luo F."/>
            <person name="Yin M."/>
            <person name="Mo X."/>
            <person name="Sun C."/>
            <person name="Wu Q."/>
            <person name="Zhu B."/>
            <person name="Xiang M."/>
            <person name="Wang J."/>
            <person name="Wang Y."/>
            <person name="Zhang T."/>
            <person name="Xu B."/>
            <person name="Zheng H."/>
            <person name="Feng Z."/>
        </authorList>
    </citation>
    <scope>NUCLEOTIDE SEQUENCE [LARGE SCALE GENOMIC DNA]</scope>
    <source>
        <strain evidence="2">HuSjv2</strain>
        <tissue evidence="2">Worms</tissue>
    </source>
</reference>
<feature type="compositionally biased region" description="Polar residues" evidence="1">
    <location>
        <begin position="853"/>
        <end position="867"/>
    </location>
</feature>
<feature type="region of interest" description="Disordered" evidence="1">
    <location>
        <begin position="274"/>
        <end position="299"/>
    </location>
</feature>
<gene>
    <name evidence="2" type="ORF">EWB00_000460</name>
</gene>
<accession>A0A4Z2CKF4</accession>
<feature type="compositionally biased region" description="Acidic residues" evidence="1">
    <location>
        <begin position="804"/>
        <end position="821"/>
    </location>
</feature>
<dbReference type="EMBL" id="SKCS01001134">
    <property type="protein sequence ID" value="TNN04692.1"/>
    <property type="molecule type" value="Genomic_DNA"/>
</dbReference>
<evidence type="ECO:0000313" key="2">
    <source>
        <dbReference type="EMBL" id="TNN04692.1"/>
    </source>
</evidence>
<name>A0A4Z2CKF4_SCHJA</name>
<feature type="region of interest" description="Disordered" evidence="1">
    <location>
        <begin position="346"/>
        <end position="374"/>
    </location>
</feature>
<sequence>MSSTQRSADWFKKVFNLVIENEYKFFKARRDNEAANLATQELGIAVYLEDYLTSIYETTPTTRSSDKICWPFSTKSCCSATSGEQILKKAAKSHKLVDDVLVVRCQTALCQEENTASLGLILRSALQFRASQHIFGKHVPRSTFDRTQIFRRKKSNRKVDLSDPLFVPTIELNEAILQFLSQSISVLAADSDSTSAQSLFYISEILSKNLPEGVVIRLDVKVYKTLRAAAISAEASTLQRLGAIKLIKYCENSTEDSTIADIAAWLATQTPIQSLPPDKARRSRSPQDLRPPVPPGVRPCHQELQPANKVESDLMLWCQLAQLVLNSSKVTVAFVKTLTEKAVQLPQNQRQPHLHRRTLGSTQKDLADSVQRSKQPVTRFVQTNGTRHFRVCRHPTEERERLLMLLWSDIPEARMQVIRVLLSSASELQKDLLSIDNTEGRVCERERPLSEHQSSGDQLLLQQILSRRGRSLVPLPAGSHLLQNLDDAGTTGSHSSDSAEKALESEQVLRAQTAADPVDPDVKRIRVFDWIESTLGYSGKPGNHSSRASPPEALETSSKSSAKILERGVQSSIEGQTIGGVPDLREDAGSGGDADRPAVYRHRAQHPTRLLQTNCRVWKHHRTGEAEQDSETGTCGSDEPDRTRQLQGPPHEAFGEVGRADWYGARKHHACSERDLVPSTDRPNGHRQQQAIQGPKRLHLGLASSYSGDDIKTMDCQQANSHRSPERTRGVVNLTRLLALADMGENIVTKVANPVVMKDFLALWVDVADTAAHAVDALRARVNIVLEKIGKTSQKEALIKQTEIDEEDDEESEKADVEEPAAEQGEMVSAVERDIPGLYPADGGQIGGHETQNHPGGNPEQTGQQQGILEARNQGRVCPADRVSVPTSTRYDENHSQLPTRSWTHHQDTPDIASADCK</sequence>
<feature type="region of interest" description="Disordered" evidence="1">
    <location>
        <begin position="800"/>
        <end position="918"/>
    </location>
</feature>
<dbReference type="Proteomes" id="UP000311919">
    <property type="component" value="Unassembled WGS sequence"/>
</dbReference>
<keyword evidence="3" id="KW-1185">Reference proteome</keyword>
<feature type="region of interest" description="Disordered" evidence="1">
    <location>
        <begin position="536"/>
        <end position="561"/>
    </location>
</feature>
<feature type="region of interest" description="Disordered" evidence="1">
    <location>
        <begin position="483"/>
        <end position="505"/>
    </location>
</feature>
<feature type="compositionally biased region" description="Basic and acidic residues" evidence="1">
    <location>
        <begin position="583"/>
        <end position="597"/>
    </location>
</feature>
<evidence type="ECO:0000313" key="3">
    <source>
        <dbReference type="Proteomes" id="UP000311919"/>
    </source>
</evidence>
<proteinExistence type="predicted"/>
<feature type="region of interest" description="Disordered" evidence="1">
    <location>
        <begin position="574"/>
        <end position="597"/>
    </location>
</feature>
<organism evidence="2 3">
    <name type="scientific">Schistosoma japonicum</name>
    <name type="common">Blood fluke</name>
    <dbReference type="NCBI Taxonomy" id="6182"/>
    <lineage>
        <taxon>Eukaryota</taxon>
        <taxon>Metazoa</taxon>
        <taxon>Spiralia</taxon>
        <taxon>Lophotrochozoa</taxon>
        <taxon>Platyhelminthes</taxon>
        <taxon>Trematoda</taxon>
        <taxon>Digenea</taxon>
        <taxon>Strigeidida</taxon>
        <taxon>Schistosomatoidea</taxon>
        <taxon>Schistosomatidae</taxon>
        <taxon>Schistosoma</taxon>
    </lineage>
</organism>
<evidence type="ECO:0000256" key="1">
    <source>
        <dbReference type="SAM" id="MobiDB-lite"/>
    </source>
</evidence>
<feature type="region of interest" description="Disordered" evidence="1">
    <location>
        <begin position="622"/>
        <end position="653"/>
    </location>
</feature>
<dbReference type="AlphaFoldDB" id="A0A4Z2CKF4"/>